<keyword evidence="7" id="KW-0560">Oxidoreductase</keyword>
<evidence type="ECO:0000256" key="8">
    <source>
        <dbReference type="ARBA" id="ARBA00023098"/>
    </source>
</evidence>
<dbReference type="Pfam" id="PF13561">
    <property type="entry name" value="adh_short_C2"/>
    <property type="match status" value="1"/>
</dbReference>
<comment type="subunit">
    <text evidence="12">Interacts with PEX5, probably required to target it into peroxisomes.</text>
</comment>
<accession>A0A3M0IB15</accession>
<evidence type="ECO:0000256" key="5">
    <source>
        <dbReference type="ARBA" id="ARBA00022832"/>
    </source>
</evidence>
<evidence type="ECO:0000256" key="12">
    <source>
        <dbReference type="ARBA" id="ARBA00038622"/>
    </source>
</evidence>
<proteinExistence type="predicted"/>
<keyword evidence="9" id="KW-0576">Peroxisome</keyword>
<comment type="caution">
    <text evidence="21">The sequence shown here is derived from an EMBL/GenBank/DDBJ whole genome shotgun (WGS) entry which is preliminary data.</text>
</comment>
<keyword evidence="10" id="KW-0275">Fatty acid biosynthesis</keyword>
<evidence type="ECO:0000256" key="1">
    <source>
        <dbReference type="ARBA" id="ARBA00004275"/>
    </source>
</evidence>
<dbReference type="InterPro" id="IPR036291">
    <property type="entry name" value="NAD(P)-bd_dom_sf"/>
</dbReference>
<keyword evidence="5" id="KW-0276">Fatty acid metabolism</keyword>
<evidence type="ECO:0000256" key="14">
    <source>
        <dbReference type="ARBA" id="ARBA00041063"/>
    </source>
</evidence>
<comment type="subcellular location">
    <subcellularLocation>
        <location evidence="1">Peroxisome</location>
    </subcellularLocation>
</comment>
<evidence type="ECO:0000313" key="22">
    <source>
        <dbReference type="Proteomes" id="UP000270471"/>
    </source>
</evidence>
<comment type="catalytic activity">
    <reaction evidence="16">
        <text>(2E)-tetradecenoyl-CoA + NADPH + H(+) = tetradecanoyl-CoA + NADP(+)</text>
        <dbReference type="Rhea" id="RHEA:44968"/>
        <dbReference type="ChEBI" id="CHEBI:15378"/>
        <dbReference type="ChEBI" id="CHEBI:57385"/>
        <dbReference type="ChEBI" id="CHEBI:57783"/>
        <dbReference type="ChEBI" id="CHEBI:58349"/>
        <dbReference type="ChEBI" id="CHEBI:61405"/>
    </reaction>
    <physiologicalReaction direction="left-to-right" evidence="16">
        <dbReference type="Rhea" id="RHEA:44969"/>
    </physiologicalReaction>
</comment>
<keyword evidence="22" id="KW-1185">Reference proteome</keyword>
<evidence type="ECO:0000256" key="11">
    <source>
        <dbReference type="ARBA" id="ARBA00037124"/>
    </source>
</evidence>
<keyword evidence="3" id="KW-0444">Lipid biosynthesis</keyword>
<evidence type="ECO:0000256" key="4">
    <source>
        <dbReference type="ARBA" id="ARBA00022553"/>
    </source>
</evidence>
<comment type="pathway">
    <text evidence="2">Lipid metabolism.</text>
</comment>
<evidence type="ECO:0000256" key="3">
    <source>
        <dbReference type="ARBA" id="ARBA00022516"/>
    </source>
</evidence>
<gene>
    <name evidence="21" type="ORF">CTZ28_23910</name>
</gene>
<keyword evidence="8" id="KW-0443">Lipid metabolism</keyword>
<dbReference type="PANTHER" id="PTHR24317:SF7">
    <property type="entry name" value="PEROXISOMAL TRANS-2-ENOYL-COA REDUCTASE"/>
    <property type="match status" value="1"/>
</dbReference>
<dbReference type="GO" id="GO:0019166">
    <property type="term" value="F:trans-2-enoyl-CoA reductase (NADPH) activity"/>
    <property type="evidence" value="ECO:0007669"/>
    <property type="project" value="UniProtKB-EC"/>
</dbReference>
<dbReference type="InterPro" id="IPR002347">
    <property type="entry name" value="SDR_fam"/>
</dbReference>
<dbReference type="SUPFAM" id="SSF51735">
    <property type="entry name" value="NAD(P)-binding Rossmann-fold domains"/>
    <property type="match status" value="1"/>
</dbReference>
<dbReference type="PANTHER" id="PTHR24317">
    <property type="entry name" value="PEROXISOMAL TRANS-2-ENOYL-COA REDUCTASE"/>
    <property type="match status" value="1"/>
</dbReference>
<evidence type="ECO:0000256" key="2">
    <source>
        <dbReference type="ARBA" id="ARBA00005189"/>
    </source>
</evidence>
<dbReference type="InterPro" id="IPR052388">
    <property type="entry name" value="Peroxisomal_t2-enoyl-CoA_red"/>
</dbReference>
<dbReference type="EC" id="1.3.1.38" evidence="13"/>
<evidence type="ECO:0000256" key="18">
    <source>
        <dbReference type="ARBA" id="ARBA00049251"/>
    </source>
</evidence>
<name>A0A3M0IB15_9ACTN</name>
<keyword evidence="4" id="KW-0597">Phosphoprotein</keyword>
<comment type="catalytic activity">
    <reaction evidence="18">
        <text>a (2E)-enoyl-CoA + NADPH + H(+) = a 2,3-saturated acyl-CoA + NADP(+)</text>
        <dbReference type="Rhea" id="RHEA:33763"/>
        <dbReference type="ChEBI" id="CHEBI:15378"/>
        <dbReference type="ChEBI" id="CHEBI:57783"/>
        <dbReference type="ChEBI" id="CHEBI:58349"/>
        <dbReference type="ChEBI" id="CHEBI:58856"/>
        <dbReference type="ChEBI" id="CHEBI:65111"/>
        <dbReference type="EC" id="1.3.1.38"/>
    </reaction>
    <physiologicalReaction direction="left-to-right" evidence="18">
        <dbReference type="Rhea" id="RHEA:33764"/>
    </physiologicalReaction>
</comment>
<dbReference type="Proteomes" id="UP000270471">
    <property type="component" value="Unassembled WGS sequence"/>
</dbReference>
<dbReference type="Gene3D" id="3.40.50.720">
    <property type="entry name" value="NAD(P)-binding Rossmann-like Domain"/>
    <property type="match status" value="1"/>
</dbReference>
<evidence type="ECO:0000256" key="16">
    <source>
        <dbReference type="ARBA" id="ARBA00048686"/>
    </source>
</evidence>
<evidence type="ECO:0000256" key="15">
    <source>
        <dbReference type="ARBA" id="ARBA00047570"/>
    </source>
</evidence>
<dbReference type="AlphaFoldDB" id="A0A3M0IB15"/>
<evidence type="ECO:0000256" key="9">
    <source>
        <dbReference type="ARBA" id="ARBA00023140"/>
    </source>
</evidence>
<comment type="catalytic activity">
    <reaction evidence="20">
        <text>(2E)-octenoyl-CoA + NADPH + H(+) = octanoyl-CoA + NADP(+)</text>
        <dbReference type="Rhea" id="RHEA:44952"/>
        <dbReference type="ChEBI" id="CHEBI:15378"/>
        <dbReference type="ChEBI" id="CHEBI:57386"/>
        <dbReference type="ChEBI" id="CHEBI:57783"/>
        <dbReference type="ChEBI" id="CHEBI:58349"/>
        <dbReference type="ChEBI" id="CHEBI:62242"/>
    </reaction>
    <physiologicalReaction direction="left-to-right" evidence="20">
        <dbReference type="Rhea" id="RHEA:44953"/>
    </physiologicalReaction>
</comment>
<comment type="catalytic activity">
    <reaction evidence="15">
        <text>(2E)-dodecenoyl-CoA + NADPH + H(+) = dodecanoyl-CoA + NADP(+)</text>
        <dbReference type="Rhea" id="RHEA:44964"/>
        <dbReference type="ChEBI" id="CHEBI:15378"/>
        <dbReference type="ChEBI" id="CHEBI:57330"/>
        <dbReference type="ChEBI" id="CHEBI:57375"/>
        <dbReference type="ChEBI" id="CHEBI:57783"/>
        <dbReference type="ChEBI" id="CHEBI:58349"/>
    </reaction>
    <physiologicalReaction direction="left-to-right" evidence="15">
        <dbReference type="Rhea" id="RHEA:44965"/>
    </physiologicalReaction>
</comment>
<protein>
    <recommendedName>
        <fullName evidence="14">Peroxisomal trans-2-enoyl-CoA reductase</fullName>
        <ecNumber evidence="13">1.3.1.38</ecNumber>
    </recommendedName>
</protein>
<evidence type="ECO:0000256" key="20">
    <source>
        <dbReference type="ARBA" id="ARBA00049559"/>
    </source>
</evidence>
<evidence type="ECO:0000256" key="6">
    <source>
        <dbReference type="ARBA" id="ARBA00022857"/>
    </source>
</evidence>
<comment type="catalytic activity">
    <reaction evidence="19">
        <text>(2E)-decenoyl-CoA + NADPH + H(+) = decanoyl-CoA + NADP(+)</text>
        <dbReference type="Rhea" id="RHEA:44960"/>
        <dbReference type="ChEBI" id="CHEBI:15378"/>
        <dbReference type="ChEBI" id="CHEBI:57783"/>
        <dbReference type="ChEBI" id="CHEBI:58349"/>
        <dbReference type="ChEBI" id="CHEBI:61406"/>
        <dbReference type="ChEBI" id="CHEBI:61430"/>
    </reaction>
    <physiologicalReaction direction="left-to-right" evidence="19">
        <dbReference type="Rhea" id="RHEA:44961"/>
    </physiologicalReaction>
</comment>
<evidence type="ECO:0000256" key="19">
    <source>
        <dbReference type="ARBA" id="ARBA00049386"/>
    </source>
</evidence>
<reference evidence="21 22" key="1">
    <citation type="submission" date="2017-11" db="EMBL/GenBank/DDBJ databases">
        <title>Draft genome of actinobacteria isolated from guarana (Paullinia cupana (Mart.) Ducke.</title>
        <authorList>
            <person name="Siqueira K.A."/>
            <person name="Liotti R.G."/>
            <person name="Mendes T.A.O."/>
            <person name="Soares M.A."/>
        </authorList>
    </citation>
    <scope>NUCLEOTIDE SEQUENCE [LARGE SCALE GENOMIC DNA]</scope>
    <source>
        <strain evidence="21 22">193</strain>
    </source>
</reference>
<evidence type="ECO:0000256" key="10">
    <source>
        <dbReference type="ARBA" id="ARBA00023160"/>
    </source>
</evidence>
<dbReference type="EMBL" id="PENI01000016">
    <property type="protein sequence ID" value="RMB83409.1"/>
    <property type="molecule type" value="Genomic_DNA"/>
</dbReference>
<dbReference type="GO" id="GO:0006633">
    <property type="term" value="P:fatty acid biosynthetic process"/>
    <property type="evidence" value="ECO:0007669"/>
    <property type="project" value="UniProtKB-KW"/>
</dbReference>
<keyword evidence="6" id="KW-0521">NADP</keyword>
<evidence type="ECO:0000313" key="21">
    <source>
        <dbReference type="EMBL" id="RMB83409.1"/>
    </source>
</evidence>
<organism evidence="21 22">
    <name type="scientific">Streptomyces shenzhenensis</name>
    <dbReference type="NCBI Taxonomy" id="943815"/>
    <lineage>
        <taxon>Bacteria</taxon>
        <taxon>Bacillati</taxon>
        <taxon>Actinomycetota</taxon>
        <taxon>Actinomycetes</taxon>
        <taxon>Kitasatosporales</taxon>
        <taxon>Streptomycetaceae</taxon>
        <taxon>Streptomyces</taxon>
    </lineage>
</organism>
<comment type="catalytic activity">
    <reaction evidence="17">
        <text>(2E)-hexenoyl-CoA + NADPH + H(+) = hexanoyl-CoA + NADP(+)</text>
        <dbReference type="Rhea" id="RHEA:44956"/>
        <dbReference type="ChEBI" id="CHEBI:15378"/>
        <dbReference type="ChEBI" id="CHEBI:57783"/>
        <dbReference type="ChEBI" id="CHEBI:58349"/>
        <dbReference type="ChEBI" id="CHEBI:62077"/>
        <dbReference type="ChEBI" id="CHEBI:62620"/>
    </reaction>
    <physiologicalReaction direction="left-to-right" evidence="17">
        <dbReference type="Rhea" id="RHEA:44957"/>
    </physiologicalReaction>
</comment>
<sequence length="56" mass="5722">MAHTVADAHPLGRIGTPEEVAEVVCFLASPAASFVTGADWLVDGGLTARYAVPPVS</sequence>
<evidence type="ECO:0000256" key="17">
    <source>
        <dbReference type="ARBA" id="ARBA00049108"/>
    </source>
</evidence>
<evidence type="ECO:0000256" key="7">
    <source>
        <dbReference type="ARBA" id="ARBA00023002"/>
    </source>
</evidence>
<comment type="function">
    <text evidence="11">Participates in chain elongation of fatty acids. Catalyzes the reduction of trans-2-enoyl-CoAs of varying chain lengths from 6:1 to 16:1, having maximum activity with 10:1 CoA. Has no 2,4-dienoyl-CoA reductase activity.</text>
</comment>
<evidence type="ECO:0000256" key="13">
    <source>
        <dbReference type="ARBA" id="ARBA00038849"/>
    </source>
</evidence>